<evidence type="ECO:0000313" key="2">
    <source>
        <dbReference type="EMBL" id="RLN35397.1"/>
    </source>
</evidence>
<dbReference type="EMBL" id="PQIB02000002">
    <property type="protein sequence ID" value="RLN35397.1"/>
    <property type="molecule type" value="Genomic_DNA"/>
</dbReference>
<feature type="region of interest" description="Disordered" evidence="1">
    <location>
        <begin position="1"/>
        <end position="38"/>
    </location>
</feature>
<proteinExistence type="predicted"/>
<comment type="caution">
    <text evidence="2">The sequence shown here is derived from an EMBL/GenBank/DDBJ whole genome shotgun (WGS) entry which is preliminary data.</text>
</comment>
<evidence type="ECO:0000256" key="1">
    <source>
        <dbReference type="SAM" id="MobiDB-lite"/>
    </source>
</evidence>
<protein>
    <submittedName>
        <fullName evidence="2">Uncharacterized protein</fullName>
    </submittedName>
</protein>
<organism evidence="2 3">
    <name type="scientific">Panicum miliaceum</name>
    <name type="common">Proso millet</name>
    <name type="synonym">Broomcorn millet</name>
    <dbReference type="NCBI Taxonomy" id="4540"/>
    <lineage>
        <taxon>Eukaryota</taxon>
        <taxon>Viridiplantae</taxon>
        <taxon>Streptophyta</taxon>
        <taxon>Embryophyta</taxon>
        <taxon>Tracheophyta</taxon>
        <taxon>Spermatophyta</taxon>
        <taxon>Magnoliopsida</taxon>
        <taxon>Liliopsida</taxon>
        <taxon>Poales</taxon>
        <taxon>Poaceae</taxon>
        <taxon>PACMAD clade</taxon>
        <taxon>Panicoideae</taxon>
        <taxon>Panicodae</taxon>
        <taxon>Paniceae</taxon>
        <taxon>Panicinae</taxon>
        <taxon>Panicum</taxon>
        <taxon>Panicum sect. Panicum</taxon>
    </lineage>
</organism>
<dbReference type="AlphaFoldDB" id="A0A3L6TD41"/>
<reference evidence="3" key="1">
    <citation type="journal article" date="2019" name="Nat. Commun.">
        <title>The genome of broomcorn millet.</title>
        <authorList>
            <person name="Zou C."/>
            <person name="Miki D."/>
            <person name="Li D."/>
            <person name="Tang Q."/>
            <person name="Xiao L."/>
            <person name="Rajput S."/>
            <person name="Deng P."/>
            <person name="Jia W."/>
            <person name="Huang R."/>
            <person name="Zhang M."/>
            <person name="Sun Y."/>
            <person name="Hu J."/>
            <person name="Fu X."/>
            <person name="Schnable P.S."/>
            <person name="Li F."/>
            <person name="Zhang H."/>
            <person name="Feng B."/>
            <person name="Zhu X."/>
            <person name="Liu R."/>
            <person name="Schnable J.C."/>
            <person name="Zhu J.-K."/>
            <person name="Zhang H."/>
        </authorList>
    </citation>
    <scope>NUCLEOTIDE SEQUENCE [LARGE SCALE GENOMIC DNA]</scope>
</reference>
<accession>A0A3L6TD41</accession>
<feature type="compositionally biased region" description="Basic and acidic residues" evidence="1">
    <location>
        <begin position="92"/>
        <end position="103"/>
    </location>
</feature>
<feature type="region of interest" description="Disordered" evidence="1">
    <location>
        <begin position="90"/>
        <end position="124"/>
    </location>
</feature>
<name>A0A3L6TD41_PANMI</name>
<keyword evidence="3" id="KW-1185">Reference proteome</keyword>
<gene>
    <name evidence="2" type="ORF">C2845_PM03G28910</name>
</gene>
<dbReference type="Proteomes" id="UP000275267">
    <property type="component" value="Unassembled WGS sequence"/>
</dbReference>
<evidence type="ECO:0000313" key="3">
    <source>
        <dbReference type="Proteomes" id="UP000275267"/>
    </source>
</evidence>
<sequence>MTRIALPSYHGATSSQGHNQDGVGEETGFYTDSEGQASHEVERYMEGDTALMRYKEVKAKTPVRTPDNSPARYRIIRVKTPTGYEKQLIPPVERDELNTEESVRSTPLKIKRHSKPPTIKGPMG</sequence>